<dbReference type="FunFam" id="3.10.400.10:FF:000002">
    <property type="entry name" value="ATP sulfurylase 2"/>
    <property type="match status" value="1"/>
</dbReference>
<evidence type="ECO:0000313" key="7">
    <source>
        <dbReference type="Proteomes" id="UP000594261"/>
    </source>
</evidence>
<evidence type="ECO:0000259" key="5">
    <source>
        <dbReference type="Pfam" id="PF14306"/>
    </source>
</evidence>
<accession>A0A7N2LW63</accession>
<dbReference type="SUPFAM" id="SSF88697">
    <property type="entry name" value="PUA domain-like"/>
    <property type="match status" value="1"/>
</dbReference>
<dbReference type="InParanoid" id="A0A7N2LW63"/>
<dbReference type="InterPro" id="IPR025980">
    <property type="entry name" value="ATP-Sase_PUA-like_dom"/>
</dbReference>
<protein>
    <recommendedName>
        <fullName evidence="5">ATP-sulfurylase PUA-like domain-containing protein</fullName>
    </recommendedName>
</protein>
<reference evidence="6 7" key="1">
    <citation type="journal article" date="2016" name="G3 (Bethesda)">
        <title>First Draft Assembly and Annotation of the Genome of a California Endemic Oak Quercus lobata Nee (Fagaceae).</title>
        <authorList>
            <person name="Sork V.L."/>
            <person name="Fitz-Gibbon S.T."/>
            <person name="Puiu D."/>
            <person name="Crepeau M."/>
            <person name="Gugger P.F."/>
            <person name="Sherman R."/>
            <person name="Stevens K."/>
            <person name="Langley C.H."/>
            <person name="Pellegrini M."/>
            <person name="Salzberg S.L."/>
        </authorList>
    </citation>
    <scope>NUCLEOTIDE SEQUENCE [LARGE SCALE GENOMIC DNA]</scope>
    <source>
        <strain evidence="6 7">cv. SW786</strain>
    </source>
</reference>
<dbReference type="InterPro" id="IPR015947">
    <property type="entry name" value="PUA-like_sf"/>
</dbReference>
<organism evidence="6 7">
    <name type="scientific">Quercus lobata</name>
    <name type="common">Valley oak</name>
    <dbReference type="NCBI Taxonomy" id="97700"/>
    <lineage>
        <taxon>Eukaryota</taxon>
        <taxon>Viridiplantae</taxon>
        <taxon>Streptophyta</taxon>
        <taxon>Embryophyta</taxon>
        <taxon>Tracheophyta</taxon>
        <taxon>Spermatophyta</taxon>
        <taxon>Magnoliopsida</taxon>
        <taxon>eudicotyledons</taxon>
        <taxon>Gunneridae</taxon>
        <taxon>Pentapetalae</taxon>
        <taxon>rosids</taxon>
        <taxon>fabids</taxon>
        <taxon>Fagales</taxon>
        <taxon>Fagaceae</taxon>
        <taxon>Quercus</taxon>
    </lineage>
</organism>
<evidence type="ECO:0000256" key="1">
    <source>
        <dbReference type="ARBA" id="ARBA00004678"/>
    </source>
</evidence>
<name>A0A7N2LW63_QUELO</name>
<dbReference type="GO" id="GO:0005524">
    <property type="term" value="F:ATP binding"/>
    <property type="evidence" value="ECO:0007669"/>
    <property type="project" value="UniProtKB-KW"/>
</dbReference>
<comment type="pathway">
    <text evidence="1">Sulfur metabolism.</text>
</comment>
<dbReference type="PANTHER" id="PTHR11055">
    <property type="entry name" value="BIFUNCTIONAL 3'-PHOSPHOADENOSINE 5'-PHOSPHOSULFATE SYNTHASE"/>
    <property type="match status" value="1"/>
</dbReference>
<dbReference type="Pfam" id="PF14306">
    <property type="entry name" value="PUA_2"/>
    <property type="match status" value="1"/>
</dbReference>
<evidence type="ECO:0000256" key="2">
    <source>
        <dbReference type="ARBA" id="ARBA00022679"/>
    </source>
</evidence>
<reference evidence="6" key="2">
    <citation type="submission" date="2021-01" db="UniProtKB">
        <authorList>
            <consortium name="EnsemblPlants"/>
        </authorList>
    </citation>
    <scope>IDENTIFICATION</scope>
</reference>
<dbReference type="GO" id="GO:0000103">
    <property type="term" value="P:sulfate assimilation"/>
    <property type="evidence" value="ECO:0007669"/>
    <property type="project" value="TreeGrafter"/>
</dbReference>
<evidence type="ECO:0000313" key="6">
    <source>
        <dbReference type="EnsemblPlants" id="QL06p000744:mrna"/>
    </source>
</evidence>
<feature type="domain" description="ATP-sulfurylase PUA-like" evidence="5">
    <location>
        <begin position="54"/>
        <end position="215"/>
    </location>
</feature>
<keyword evidence="4" id="KW-0067">ATP-binding</keyword>
<dbReference type="EnsemblPlants" id="QL06p000744:mrna">
    <property type="protein sequence ID" value="QL06p000744:mrna"/>
    <property type="gene ID" value="QL06p000744"/>
</dbReference>
<dbReference type="Gramene" id="QL06p000744:mrna">
    <property type="protein sequence ID" value="QL06p000744:mrna"/>
    <property type="gene ID" value="QL06p000744"/>
</dbReference>
<keyword evidence="3" id="KW-0547">Nucleotide-binding</keyword>
<keyword evidence="7" id="KW-1185">Reference proteome</keyword>
<dbReference type="GO" id="GO:0004020">
    <property type="term" value="F:adenylylsulfate kinase activity"/>
    <property type="evidence" value="ECO:0007669"/>
    <property type="project" value="TreeGrafter"/>
</dbReference>
<dbReference type="PANTHER" id="PTHR11055:SF41">
    <property type="entry name" value="SULFATE ADENYLYLTRANSFERASE"/>
    <property type="match status" value="1"/>
</dbReference>
<evidence type="ECO:0000256" key="4">
    <source>
        <dbReference type="ARBA" id="ARBA00022840"/>
    </source>
</evidence>
<sequence>MASMAALFIKTPYPSHTHSITKFPNTHFAPTFRVSVSVPSGRIKRRLRVSSGLIEPDGGKLVELLVDEPLKDLKKREALSLPRIKLSSIDLQWVHVLSEGWASPLRGFMRESEFLQTLHFNTLRLQNGSAVNMSVPILLAIDDSQKHLIAESTKVALFDSNNNPVAILKDIEIYKHPKEERIARTWGTTASGLPYVEEAIANAGNWLIGGDLECLRFNSEILCTMVMLC</sequence>
<evidence type="ECO:0000256" key="3">
    <source>
        <dbReference type="ARBA" id="ARBA00022741"/>
    </source>
</evidence>
<dbReference type="AlphaFoldDB" id="A0A7N2LW63"/>
<dbReference type="EMBL" id="LRBV02000006">
    <property type="status" value="NOT_ANNOTATED_CDS"/>
    <property type="molecule type" value="Genomic_DNA"/>
</dbReference>
<dbReference type="Proteomes" id="UP000594261">
    <property type="component" value="Chromosome 6"/>
</dbReference>
<proteinExistence type="predicted"/>
<dbReference type="Gene3D" id="3.10.400.10">
    <property type="entry name" value="Sulfate adenylyltransferase"/>
    <property type="match status" value="1"/>
</dbReference>
<keyword evidence="2" id="KW-0808">Transferase</keyword>
<dbReference type="OMA" id="ILCTMVM"/>